<comment type="caution">
    <text evidence="1">The sequence shown here is derived from an EMBL/GenBank/DDBJ whole genome shotgun (WGS) entry which is preliminary data.</text>
</comment>
<name>A0ACC0U9F1_9AGAM</name>
<sequence>MSSHGLIDAQFDRAVEIVQNLPKTGPIQTGYEEKLAILYKQATAGNVTTPRPGLWDMLGRAKWDAWAKHKDLDSYEAKWFYVDALLKVLRKYSDKTVARDLVRELESYGGDPANLVHSGTFSRSPDSNSSSSEEQASGSIYRSAQFSRLPRDGLKAEHESSEEETTDDEAMGSRASEQTAALNRPQSSLSTQRYRTPGANSTTLLSTPAIPPSQPQGLETASAFGERSTASVSLSSYPQPYTEQVIPRDPASPRSQSVYRRPPSTRPHALSATGLPHHSPSRLALERAIESVQTQLAALSERIEMMESRSFGTQVFGSSPGPSRSSPTFARGSSPNGARDVIPWDFDEMGLWAIVFKGVARGLRSLREIAVFLSNTEGRSPTFVILRRLFLDLSFILCTLTLIKTIWRRTGVRRRAVNAAMRALWWALVGRTPPRNMTERGI</sequence>
<evidence type="ECO:0000313" key="1">
    <source>
        <dbReference type="EMBL" id="KAI9507717.1"/>
    </source>
</evidence>
<dbReference type="Proteomes" id="UP001207468">
    <property type="component" value="Unassembled WGS sequence"/>
</dbReference>
<reference evidence="1" key="1">
    <citation type="submission" date="2021-03" db="EMBL/GenBank/DDBJ databases">
        <title>Evolutionary priming and transition to the ectomycorrhizal habit in an iconic lineage of mushroom-forming fungi: is preadaptation a requirement?</title>
        <authorList>
            <consortium name="DOE Joint Genome Institute"/>
            <person name="Looney B.P."/>
            <person name="Miyauchi S."/>
            <person name="Morin E."/>
            <person name="Drula E."/>
            <person name="Courty P.E."/>
            <person name="Chicoki N."/>
            <person name="Fauchery L."/>
            <person name="Kohler A."/>
            <person name="Kuo A."/>
            <person name="LaButti K."/>
            <person name="Pangilinan J."/>
            <person name="Lipzen A."/>
            <person name="Riley R."/>
            <person name="Andreopoulos W."/>
            <person name="He G."/>
            <person name="Johnson J."/>
            <person name="Barry K.W."/>
            <person name="Grigoriev I.V."/>
            <person name="Nagy L."/>
            <person name="Hibbett D."/>
            <person name="Henrissat B."/>
            <person name="Matheny P.B."/>
            <person name="Labbe J."/>
            <person name="Martin A.F."/>
        </authorList>
    </citation>
    <scope>NUCLEOTIDE SEQUENCE</scope>
    <source>
        <strain evidence="1">BPL698</strain>
    </source>
</reference>
<evidence type="ECO:0000313" key="2">
    <source>
        <dbReference type="Proteomes" id="UP001207468"/>
    </source>
</evidence>
<gene>
    <name evidence="1" type="ORF">F5148DRAFT_981037</name>
</gene>
<organism evidence="1 2">
    <name type="scientific">Russula earlei</name>
    <dbReference type="NCBI Taxonomy" id="71964"/>
    <lineage>
        <taxon>Eukaryota</taxon>
        <taxon>Fungi</taxon>
        <taxon>Dikarya</taxon>
        <taxon>Basidiomycota</taxon>
        <taxon>Agaricomycotina</taxon>
        <taxon>Agaricomycetes</taxon>
        <taxon>Russulales</taxon>
        <taxon>Russulaceae</taxon>
        <taxon>Russula</taxon>
    </lineage>
</organism>
<dbReference type="EMBL" id="JAGFNK010000114">
    <property type="protein sequence ID" value="KAI9507717.1"/>
    <property type="molecule type" value="Genomic_DNA"/>
</dbReference>
<accession>A0ACC0U9F1</accession>
<proteinExistence type="predicted"/>
<keyword evidence="2" id="KW-1185">Reference proteome</keyword>
<protein>
    <submittedName>
        <fullName evidence="1">ACBP-domain-containing protein</fullName>
    </submittedName>
</protein>